<feature type="region of interest" description="Disordered" evidence="1">
    <location>
        <begin position="72"/>
        <end position="97"/>
    </location>
</feature>
<evidence type="ECO:0000313" key="3">
    <source>
        <dbReference type="Proteomes" id="UP000499080"/>
    </source>
</evidence>
<name>A0A4Y2J329_ARAVE</name>
<protein>
    <submittedName>
        <fullName evidence="2">Uncharacterized protein</fullName>
    </submittedName>
</protein>
<dbReference type="Proteomes" id="UP000499080">
    <property type="component" value="Unassembled WGS sequence"/>
</dbReference>
<keyword evidence="3" id="KW-1185">Reference proteome</keyword>
<dbReference type="EMBL" id="BGPR01003148">
    <property type="protein sequence ID" value="GBM84305.1"/>
    <property type="molecule type" value="Genomic_DNA"/>
</dbReference>
<evidence type="ECO:0000256" key="1">
    <source>
        <dbReference type="SAM" id="MobiDB-lite"/>
    </source>
</evidence>
<sequence length="447" mass="51757">MPTKSLPNCMRKLVNVHQVWRDLQKNAKKLQDVLKRRQQEFVSDLDNLFDIAHAYALQLMKIEEDRMSLQHQREPGRPGHLGGVDKKLTDKEERARLRAVREENRRIKYVSASTSSESYGPLQEDSSSNSSKNMDSEDFPTLIESSEPGTSKSVMRKDFITPKLVVALDRCQLNMRDSMFILETTIDALGYKFVEYPISKSSIQRIRTEKRKERAENIKIDFQNKVPDVVTLHSDGKLLPALSARKSKEERLPIVTSYGLKEQLTAVPRLDNSTGKEQAQAFWKAILDWNLEDKVQILSCDTTASNTGRFNGACALLEQTFYREMLFFACHHHELVLKAVFEVKNKQVITSPDIPLFKKLNDNWKNIELTKIQCYRETMELFRTVPELENLFDFYRSELKNVMVRDDYRELIELSIVFLGGDAEKNLKSDFRVPCTKLDGWPKRLTP</sequence>
<evidence type="ECO:0000313" key="2">
    <source>
        <dbReference type="EMBL" id="GBM84305.1"/>
    </source>
</evidence>
<organism evidence="2 3">
    <name type="scientific">Araneus ventricosus</name>
    <name type="common">Orbweaver spider</name>
    <name type="synonym">Epeira ventricosa</name>
    <dbReference type="NCBI Taxonomy" id="182803"/>
    <lineage>
        <taxon>Eukaryota</taxon>
        <taxon>Metazoa</taxon>
        <taxon>Ecdysozoa</taxon>
        <taxon>Arthropoda</taxon>
        <taxon>Chelicerata</taxon>
        <taxon>Arachnida</taxon>
        <taxon>Araneae</taxon>
        <taxon>Araneomorphae</taxon>
        <taxon>Entelegynae</taxon>
        <taxon>Araneoidea</taxon>
        <taxon>Araneidae</taxon>
        <taxon>Araneus</taxon>
    </lineage>
</organism>
<feature type="compositionally biased region" description="Low complexity" evidence="1">
    <location>
        <begin position="124"/>
        <end position="133"/>
    </location>
</feature>
<gene>
    <name evidence="2" type="ORF">AVEN_1910_1</name>
</gene>
<feature type="region of interest" description="Disordered" evidence="1">
    <location>
        <begin position="110"/>
        <end position="152"/>
    </location>
</feature>
<accession>A0A4Y2J329</accession>
<reference evidence="2 3" key="1">
    <citation type="journal article" date="2019" name="Sci. Rep.">
        <title>Orb-weaving spider Araneus ventricosus genome elucidates the spidroin gene catalogue.</title>
        <authorList>
            <person name="Kono N."/>
            <person name="Nakamura H."/>
            <person name="Ohtoshi R."/>
            <person name="Moran D.A.P."/>
            <person name="Shinohara A."/>
            <person name="Yoshida Y."/>
            <person name="Fujiwara M."/>
            <person name="Mori M."/>
            <person name="Tomita M."/>
            <person name="Arakawa K."/>
        </authorList>
    </citation>
    <scope>NUCLEOTIDE SEQUENCE [LARGE SCALE GENOMIC DNA]</scope>
</reference>
<comment type="caution">
    <text evidence="2">The sequence shown here is derived from an EMBL/GenBank/DDBJ whole genome shotgun (WGS) entry which is preliminary data.</text>
</comment>
<dbReference type="AlphaFoldDB" id="A0A4Y2J329"/>
<feature type="compositionally biased region" description="Polar residues" evidence="1">
    <location>
        <begin position="143"/>
        <end position="152"/>
    </location>
</feature>
<proteinExistence type="predicted"/>
<dbReference type="OrthoDB" id="6626714at2759"/>